<evidence type="ECO:0000259" key="3">
    <source>
        <dbReference type="PROSITE" id="PS51319"/>
    </source>
</evidence>
<dbReference type="PROSITE" id="PS51319">
    <property type="entry name" value="TFIIS_N"/>
    <property type="match status" value="1"/>
</dbReference>
<protein>
    <recommendedName>
        <fullName evidence="3">TFIIS N-terminal domain-containing protein</fullName>
    </recommendedName>
</protein>
<dbReference type="InterPro" id="IPR044204">
    <property type="entry name" value="IWS1/2"/>
</dbReference>
<evidence type="ECO:0000313" key="5">
    <source>
        <dbReference type="EMBL" id="OAE18907.1"/>
    </source>
</evidence>
<accession>A0A176VEA1</accession>
<dbReference type="Proteomes" id="UP000077202">
    <property type="component" value="Unassembled WGS sequence"/>
</dbReference>
<dbReference type="InterPro" id="IPR035441">
    <property type="entry name" value="TFIIS/LEDGF_dom_sf"/>
</dbReference>
<feature type="compositionally biased region" description="Basic and acidic residues" evidence="2">
    <location>
        <begin position="122"/>
        <end position="147"/>
    </location>
</feature>
<evidence type="ECO:0000256" key="2">
    <source>
        <dbReference type="SAM" id="MobiDB-lite"/>
    </source>
</evidence>
<feature type="compositionally biased region" description="Acidic residues" evidence="2">
    <location>
        <begin position="1"/>
        <end position="13"/>
    </location>
</feature>
<feature type="region of interest" description="Disordered" evidence="2">
    <location>
        <begin position="1"/>
        <end position="225"/>
    </location>
</feature>
<dbReference type="SUPFAM" id="SSF47676">
    <property type="entry name" value="Conserved domain common to transcription factors TFIIS, elongin A, CRSP70"/>
    <property type="match status" value="1"/>
</dbReference>
<proteinExistence type="predicted"/>
<dbReference type="Pfam" id="PF08711">
    <property type="entry name" value="Med26"/>
    <property type="match status" value="1"/>
</dbReference>
<dbReference type="GO" id="GO:0032784">
    <property type="term" value="P:regulation of DNA-templated transcription elongation"/>
    <property type="evidence" value="ECO:0007669"/>
    <property type="project" value="InterPro"/>
</dbReference>
<keyword evidence="1" id="KW-0539">Nucleus</keyword>
<name>A0A176VEA1_MARPO</name>
<evidence type="ECO:0000256" key="1">
    <source>
        <dbReference type="PROSITE-ProRule" id="PRU00649"/>
    </source>
</evidence>
<feature type="region of interest" description="Disordered" evidence="2">
    <location>
        <begin position="374"/>
        <end position="432"/>
    </location>
</feature>
<reference evidence="7" key="3">
    <citation type="journal article" date="2020" name="Curr. Biol.">
        <title>Chromatin organization in early land plants reveals an ancestral association between H3K27me3, transposons, and constitutive heterochromatin.</title>
        <authorList>
            <person name="Montgomery S.A."/>
            <person name="Tanizawa Y."/>
            <person name="Galik B."/>
            <person name="Wang N."/>
            <person name="Ito T."/>
            <person name="Mochizuki T."/>
            <person name="Akimcheva S."/>
            <person name="Bowman J.L."/>
            <person name="Cognat V."/>
            <person name="Marechal-Drouard L."/>
            <person name="Ekker H."/>
            <person name="Hong S.F."/>
            <person name="Kohchi T."/>
            <person name="Lin S.S."/>
            <person name="Liu L.D."/>
            <person name="Nakamura Y."/>
            <person name="Valeeva L.R."/>
            <person name="Shakirov E.V."/>
            <person name="Shippen D.E."/>
            <person name="Wei W.L."/>
            <person name="Yagura M."/>
            <person name="Yamaoka S."/>
            <person name="Yamato K.T."/>
            <person name="Liu C."/>
            <person name="Berger F."/>
        </authorList>
    </citation>
    <scope>NUCLEOTIDE SEQUENCE [LARGE SCALE GENOMIC DNA]</scope>
    <source>
        <strain evidence="7">Tak-1</strain>
    </source>
</reference>
<evidence type="ECO:0000313" key="6">
    <source>
        <dbReference type="Proteomes" id="UP000077202"/>
    </source>
</evidence>
<dbReference type="GO" id="GO:0005634">
    <property type="term" value="C:nucleus"/>
    <property type="evidence" value="ECO:0007669"/>
    <property type="project" value="UniProtKB-SubCell"/>
</dbReference>
<dbReference type="AlphaFoldDB" id="A0A176VEA1"/>
<reference evidence="4" key="2">
    <citation type="journal article" date="2019" name="Curr. Biol.">
        <title>Chromatin organization in early land plants reveals an ancestral association between H3K27me3, transposons, and constitutive heterochromatin.</title>
        <authorList>
            <person name="Montgomery S.A."/>
            <person name="Tanizawa Y."/>
            <person name="Galik B."/>
            <person name="Wang N."/>
            <person name="Ito T."/>
            <person name="Mochizuki T."/>
            <person name="Akimcheva S."/>
            <person name="Bowman J."/>
            <person name="Cognat V."/>
            <person name="Drouard L."/>
            <person name="Ekker H."/>
            <person name="Houng S."/>
            <person name="Kohchi T."/>
            <person name="Lin S."/>
            <person name="Liu L.D."/>
            <person name="Nakamura Y."/>
            <person name="Valeeva L.R."/>
            <person name="Shakirov E.V."/>
            <person name="Shippen D.E."/>
            <person name="Wei W."/>
            <person name="Yagura M."/>
            <person name="Yamaoka S."/>
            <person name="Yamato K.T."/>
            <person name="Liu C."/>
            <person name="Berger F."/>
        </authorList>
    </citation>
    <scope>NUCLEOTIDE SEQUENCE [LARGE SCALE GENOMIC DNA]</scope>
    <source>
        <strain evidence="4">Tak-1</strain>
    </source>
</reference>
<gene>
    <name evidence="5" type="ORF">AXG93_1976s1110</name>
    <name evidence="4" type="ORF">Mp_3g22300</name>
</gene>
<feature type="compositionally biased region" description="Low complexity" evidence="2">
    <location>
        <begin position="102"/>
        <end position="113"/>
    </location>
</feature>
<feature type="compositionally biased region" description="Basic and acidic residues" evidence="2">
    <location>
        <begin position="73"/>
        <end position="99"/>
    </location>
</feature>
<dbReference type="Proteomes" id="UP001162541">
    <property type="component" value="Chromosome 3"/>
</dbReference>
<feature type="compositionally biased region" description="Basic and acidic residues" evidence="2">
    <location>
        <begin position="374"/>
        <end position="386"/>
    </location>
</feature>
<organism evidence="5 6">
    <name type="scientific">Marchantia polymorpha subsp. ruderalis</name>
    <dbReference type="NCBI Taxonomy" id="1480154"/>
    <lineage>
        <taxon>Eukaryota</taxon>
        <taxon>Viridiplantae</taxon>
        <taxon>Streptophyta</taxon>
        <taxon>Embryophyta</taxon>
        <taxon>Marchantiophyta</taxon>
        <taxon>Marchantiopsida</taxon>
        <taxon>Marchantiidae</taxon>
        <taxon>Marchantiales</taxon>
        <taxon>Marchantiaceae</taxon>
        <taxon>Marchantia</taxon>
    </lineage>
</organism>
<dbReference type="PANTHER" id="PTHR47350:SF4">
    <property type="entry name" value="PROTEIN IWS1 HOMOLOG 1"/>
    <property type="match status" value="1"/>
</dbReference>
<dbReference type="EMBL" id="AP019868">
    <property type="protein sequence ID" value="BBN06572.1"/>
    <property type="molecule type" value="Genomic_DNA"/>
</dbReference>
<comment type="subcellular location">
    <subcellularLocation>
        <location evidence="1">Nucleus</location>
    </subcellularLocation>
</comment>
<sequence>MRGDYDEEGEPVYDPDAPMSREGSPEEDWQDSPSASPAREASPKAKPRKRLVKKVSVDEDPEDDDRPRKRKSRDSEDGDGRQRVRKSKEGRDGKGDAKRGKSGSIAAKLSKLAKGGGGGKSGDSRVGRSGGDRPQRNRDRREEKETWARNGSPEVDSEEDKELEPTPADDNFIDDTGVEHEGYSDDGGASPSHAPEAEEAEEDEKDELNKFFKSGKKKKNKNERSSEEIAMFVEQFMAKLDVAAEADADLNRASKPAIEKLKMLPELLTVLEKRQLQQEFLDRGVLSSLKNWLEPLPDGSLPNMNIRSALLKLLTDLPIDVEVVERREQLKKSGLGKVVMFLSRLSEETPGNKKLARDLVDKWSRPIFQKSTRYEDLKQYDDEKPPPRRPQQPAKKPVAKPMDDSRGGDELDMENDSGELKPGDPGYRYHASRPQAMPLDFVVRPASRVDAEDVRARAKQLRMDERRAKMNKKLQLLRTPKRKNLQAARLSVEGRGVVSYH</sequence>
<feature type="compositionally biased region" description="Acidic residues" evidence="2">
    <location>
        <begin position="197"/>
        <end position="206"/>
    </location>
</feature>
<feature type="compositionally biased region" description="Low complexity" evidence="2">
    <location>
        <begin position="391"/>
        <end position="400"/>
    </location>
</feature>
<dbReference type="PANTHER" id="PTHR47350">
    <property type="entry name" value="PROTEIN IWS1 HOMOLOG 1"/>
    <property type="match status" value="1"/>
</dbReference>
<dbReference type="InterPro" id="IPR017923">
    <property type="entry name" value="TFIIS_N"/>
</dbReference>
<reference evidence="5 6" key="1">
    <citation type="submission" date="2016-03" db="EMBL/GenBank/DDBJ databases">
        <title>Mechanisms controlling the formation of the plant cell surface in tip-growing cells are functionally conserved among land plants.</title>
        <authorList>
            <person name="Honkanen S."/>
            <person name="Jones V.A."/>
            <person name="Morieri G."/>
            <person name="Champion C."/>
            <person name="Hetherington A.J."/>
            <person name="Kelly S."/>
            <person name="Saint-Marcoux D."/>
            <person name="Proust H."/>
            <person name="Prescott H."/>
            <person name="Dolan L."/>
        </authorList>
    </citation>
    <scope>NUCLEOTIDE SEQUENCE [LARGE SCALE GENOMIC DNA]</scope>
    <source>
        <strain evidence="6">cv. Tak-1 and cv. Tak-2</strain>
        <tissue evidence="5">Whole gametophyte</tissue>
    </source>
</reference>
<evidence type="ECO:0000313" key="4">
    <source>
        <dbReference type="EMBL" id="BBN06572.1"/>
    </source>
</evidence>
<dbReference type="Gene3D" id="1.20.930.10">
    <property type="entry name" value="Conserved domain common to transcription factors TFIIS, elongin A, CRSP70"/>
    <property type="match status" value="1"/>
</dbReference>
<dbReference type="EMBL" id="LVLJ01003973">
    <property type="protein sequence ID" value="OAE18907.1"/>
    <property type="molecule type" value="Genomic_DNA"/>
</dbReference>
<keyword evidence="6" id="KW-1185">Reference proteome</keyword>
<feature type="domain" description="TFIIS N-terminal" evidence="3">
    <location>
        <begin position="287"/>
        <end position="370"/>
    </location>
</feature>
<evidence type="ECO:0000313" key="7">
    <source>
        <dbReference type="Proteomes" id="UP001162541"/>
    </source>
</evidence>
<dbReference type="GO" id="GO:0009742">
    <property type="term" value="P:brassinosteroid mediated signaling pathway"/>
    <property type="evidence" value="ECO:0007669"/>
    <property type="project" value="InterPro"/>
</dbReference>